<comment type="cofactor">
    <cofactor evidence="6">
        <name>Mg(2+)</name>
        <dbReference type="ChEBI" id="CHEBI:18420"/>
    </cofactor>
</comment>
<dbReference type="InterPro" id="IPR002716">
    <property type="entry name" value="PIN_dom"/>
</dbReference>
<evidence type="ECO:0000259" key="7">
    <source>
        <dbReference type="Pfam" id="PF01850"/>
    </source>
</evidence>
<comment type="function">
    <text evidence="6">Toxic component of a toxin-antitoxin (TA) system. An RNase.</text>
</comment>
<dbReference type="InterPro" id="IPR029060">
    <property type="entry name" value="PIN-like_dom_sf"/>
</dbReference>
<keyword evidence="1 6" id="KW-1277">Toxin-antitoxin system</keyword>
<dbReference type="EMBL" id="BAAAOR010000004">
    <property type="protein sequence ID" value="GAA1505110.1"/>
    <property type="molecule type" value="Genomic_DNA"/>
</dbReference>
<name>A0ABN1ZV61_9ACTN</name>
<dbReference type="Proteomes" id="UP001500842">
    <property type="component" value="Unassembled WGS sequence"/>
</dbReference>
<evidence type="ECO:0000256" key="2">
    <source>
        <dbReference type="ARBA" id="ARBA00022722"/>
    </source>
</evidence>
<keyword evidence="4 6" id="KW-0378">Hydrolase</keyword>
<evidence type="ECO:0000256" key="1">
    <source>
        <dbReference type="ARBA" id="ARBA00022649"/>
    </source>
</evidence>
<feature type="binding site" evidence="6">
    <location>
        <position position="5"/>
    </location>
    <ligand>
        <name>Mg(2+)</name>
        <dbReference type="ChEBI" id="CHEBI:18420"/>
    </ligand>
</feature>
<reference evidence="8 9" key="1">
    <citation type="journal article" date="2019" name="Int. J. Syst. Evol. Microbiol.">
        <title>The Global Catalogue of Microorganisms (GCM) 10K type strain sequencing project: providing services to taxonomists for standard genome sequencing and annotation.</title>
        <authorList>
            <consortium name="The Broad Institute Genomics Platform"/>
            <consortium name="The Broad Institute Genome Sequencing Center for Infectious Disease"/>
            <person name="Wu L."/>
            <person name="Ma J."/>
        </authorList>
    </citation>
    <scope>NUCLEOTIDE SEQUENCE [LARGE SCALE GENOMIC DNA]</scope>
    <source>
        <strain evidence="8 9">JCM 14942</strain>
    </source>
</reference>
<dbReference type="PANTHER" id="PTHR35901">
    <property type="entry name" value="RIBONUCLEASE VAPC3"/>
    <property type="match status" value="1"/>
</dbReference>
<dbReference type="PANTHER" id="PTHR35901:SF1">
    <property type="entry name" value="EXONUCLEASE VAPC9"/>
    <property type="match status" value="1"/>
</dbReference>
<comment type="caution">
    <text evidence="8">The sequence shown here is derived from an EMBL/GenBank/DDBJ whole genome shotgun (WGS) entry which is preliminary data.</text>
</comment>
<dbReference type="Gene3D" id="3.40.50.1010">
    <property type="entry name" value="5'-nuclease"/>
    <property type="match status" value="1"/>
</dbReference>
<feature type="binding site" evidence="6">
    <location>
        <position position="94"/>
    </location>
    <ligand>
        <name>Mg(2+)</name>
        <dbReference type="ChEBI" id="CHEBI:18420"/>
    </ligand>
</feature>
<dbReference type="CDD" id="cd09873">
    <property type="entry name" value="PIN_Pae0151-like"/>
    <property type="match status" value="1"/>
</dbReference>
<sequence>MIVLDASALVDVVTDQPAKPAVLEHLEQPIAAPGHQLAEVLSAVARMARGGLLDAAAAAAAMADAAALSQDQVPLDDELLARALALNDRVRALDGLYVALAERLACPLLTTDARLKRSDPPCEVIVAAAEDLDD</sequence>
<organism evidence="8 9">
    <name type="scientific">Nocardioides humi</name>
    <dbReference type="NCBI Taxonomy" id="449461"/>
    <lineage>
        <taxon>Bacteria</taxon>
        <taxon>Bacillati</taxon>
        <taxon>Actinomycetota</taxon>
        <taxon>Actinomycetes</taxon>
        <taxon>Propionibacteriales</taxon>
        <taxon>Nocardioidaceae</taxon>
        <taxon>Nocardioides</taxon>
    </lineage>
</organism>
<gene>
    <name evidence="6" type="primary">vapC</name>
    <name evidence="8" type="ORF">GCM10009788_05850</name>
</gene>
<keyword evidence="5 6" id="KW-0460">Magnesium</keyword>
<feature type="domain" description="PIN" evidence="7">
    <location>
        <begin position="2"/>
        <end position="117"/>
    </location>
</feature>
<dbReference type="InterPro" id="IPR051619">
    <property type="entry name" value="TypeII_TA_RNase_PINc/VapC"/>
</dbReference>
<accession>A0ABN1ZV61</accession>
<dbReference type="InterPro" id="IPR044153">
    <property type="entry name" value="PIN_Pae0151-like"/>
</dbReference>
<keyword evidence="6" id="KW-0800">Toxin</keyword>
<keyword evidence="2 6" id="KW-0540">Nuclease</keyword>
<dbReference type="SUPFAM" id="SSF88723">
    <property type="entry name" value="PIN domain-like"/>
    <property type="match status" value="1"/>
</dbReference>
<keyword evidence="9" id="KW-1185">Reference proteome</keyword>
<evidence type="ECO:0000256" key="5">
    <source>
        <dbReference type="ARBA" id="ARBA00022842"/>
    </source>
</evidence>
<dbReference type="HAMAP" id="MF_00265">
    <property type="entry name" value="VapC_Nob1"/>
    <property type="match status" value="1"/>
</dbReference>
<dbReference type="EC" id="3.1.-.-" evidence="6"/>
<keyword evidence="3 6" id="KW-0479">Metal-binding</keyword>
<evidence type="ECO:0000256" key="3">
    <source>
        <dbReference type="ARBA" id="ARBA00022723"/>
    </source>
</evidence>
<dbReference type="Pfam" id="PF01850">
    <property type="entry name" value="PIN"/>
    <property type="match status" value="1"/>
</dbReference>
<evidence type="ECO:0000313" key="9">
    <source>
        <dbReference type="Proteomes" id="UP001500842"/>
    </source>
</evidence>
<evidence type="ECO:0000256" key="6">
    <source>
        <dbReference type="HAMAP-Rule" id="MF_00265"/>
    </source>
</evidence>
<proteinExistence type="inferred from homology"/>
<evidence type="ECO:0000256" key="4">
    <source>
        <dbReference type="ARBA" id="ARBA00022801"/>
    </source>
</evidence>
<protein>
    <recommendedName>
        <fullName evidence="6">Ribonuclease VapC</fullName>
        <shortName evidence="6">RNase VapC</shortName>
        <ecNumber evidence="6">3.1.-.-</ecNumber>
    </recommendedName>
    <alternativeName>
        <fullName evidence="6">Toxin VapC</fullName>
    </alternativeName>
</protein>
<evidence type="ECO:0000313" key="8">
    <source>
        <dbReference type="EMBL" id="GAA1505110.1"/>
    </source>
</evidence>
<dbReference type="RefSeq" id="WP_141006014.1">
    <property type="nucleotide sequence ID" value="NZ_BAAAOR010000004.1"/>
</dbReference>
<dbReference type="InterPro" id="IPR022907">
    <property type="entry name" value="VapC_family"/>
</dbReference>
<comment type="similarity">
    <text evidence="6">Belongs to the PINc/VapC protein family.</text>
</comment>